<name>A0ABW9JJM3_9SPHI</name>
<reference evidence="1 2" key="1">
    <citation type="submission" date="2024-12" db="EMBL/GenBank/DDBJ databases">
        <authorList>
            <person name="Hu S."/>
        </authorList>
    </citation>
    <scope>NUCLEOTIDE SEQUENCE [LARGE SCALE GENOMIC DNA]</scope>
    <source>
        <strain evidence="1 2">P-25</strain>
    </source>
</reference>
<evidence type="ECO:0000313" key="1">
    <source>
        <dbReference type="EMBL" id="MFN0292635.1"/>
    </source>
</evidence>
<keyword evidence="2" id="KW-1185">Reference proteome</keyword>
<sequence>MFEVKFNAMTTLTIHIPDSKADFIKQLLKELDVKVETKKESKKAERKPNAETIKAMEDAKRGKTMPITNIKAFFESI</sequence>
<comment type="caution">
    <text evidence="1">The sequence shown here is derived from an EMBL/GenBank/DDBJ whole genome shotgun (WGS) entry which is preliminary data.</text>
</comment>
<organism evidence="1 2">
    <name type="scientific">Pedobacter helvus</name>
    <dbReference type="NCBI Taxonomy" id="2563444"/>
    <lineage>
        <taxon>Bacteria</taxon>
        <taxon>Pseudomonadati</taxon>
        <taxon>Bacteroidota</taxon>
        <taxon>Sphingobacteriia</taxon>
        <taxon>Sphingobacteriales</taxon>
        <taxon>Sphingobacteriaceae</taxon>
        <taxon>Pedobacter</taxon>
    </lineage>
</organism>
<proteinExistence type="predicted"/>
<dbReference type="Proteomes" id="UP001517367">
    <property type="component" value="Unassembled WGS sequence"/>
</dbReference>
<protein>
    <submittedName>
        <fullName evidence="1">Uncharacterized protein</fullName>
    </submittedName>
</protein>
<accession>A0ABW9JJM3</accession>
<dbReference type="EMBL" id="SRMP02000028">
    <property type="protein sequence ID" value="MFN0292635.1"/>
    <property type="molecule type" value="Genomic_DNA"/>
</dbReference>
<evidence type="ECO:0000313" key="2">
    <source>
        <dbReference type="Proteomes" id="UP001517367"/>
    </source>
</evidence>
<dbReference type="RefSeq" id="WP_138731211.1">
    <property type="nucleotide sequence ID" value="NZ_SRMP02000028.1"/>
</dbReference>
<gene>
    <name evidence="1" type="ORF">E5L68_014635</name>
</gene>